<comment type="caution">
    <text evidence="2">The sequence shown here is derived from an EMBL/GenBank/DDBJ whole genome shotgun (WGS) entry which is preliminary data.</text>
</comment>
<sequence length="51" mass="5395">RAASLFPGAQLPFISSLGAAIAYGFVYGVAYATEFGIPDCSKNLITIVREK</sequence>
<reference evidence="2" key="1">
    <citation type="journal article" date="2015" name="Nature">
        <title>Complex archaea that bridge the gap between prokaryotes and eukaryotes.</title>
        <authorList>
            <person name="Spang A."/>
            <person name="Saw J.H."/>
            <person name="Jorgensen S.L."/>
            <person name="Zaremba-Niedzwiedzka K."/>
            <person name="Martijn J."/>
            <person name="Lind A.E."/>
            <person name="van Eijk R."/>
            <person name="Schleper C."/>
            <person name="Guy L."/>
            <person name="Ettema T.J."/>
        </authorList>
    </citation>
    <scope>NUCLEOTIDE SEQUENCE</scope>
</reference>
<evidence type="ECO:0000313" key="2">
    <source>
        <dbReference type="EMBL" id="KKL92567.1"/>
    </source>
</evidence>
<feature type="non-terminal residue" evidence="2">
    <location>
        <position position="1"/>
    </location>
</feature>
<dbReference type="AlphaFoldDB" id="A0A0F9IZW7"/>
<keyword evidence="1" id="KW-0812">Transmembrane</keyword>
<feature type="transmembrane region" description="Helical" evidence="1">
    <location>
        <begin position="12"/>
        <end position="32"/>
    </location>
</feature>
<protein>
    <submittedName>
        <fullName evidence="2">Uncharacterized protein</fullName>
    </submittedName>
</protein>
<organism evidence="2">
    <name type="scientific">marine sediment metagenome</name>
    <dbReference type="NCBI Taxonomy" id="412755"/>
    <lineage>
        <taxon>unclassified sequences</taxon>
        <taxon>metagenomes</taxon>
        <taxon>ecological metagenomes</taxon>
    </lineage>
</organism>
<keyword evidence="1" id="KW-1133">Transmembrane helix</keyword>
<dbReference type="EMBL" id="LAZR01019427">
    <property type="protein sequence ID" value="KKL92567.1"/>
    <property type="molecule type" value="Genomic_DNA"/>
</dbReference>
<accession>A0A0F9IZW7</accession>
<gene>
    <name evidence="2" type="ORF">LCGC14_1883380</name>
</gene>
<proteinExistence type="predicted"/>
<name>A0A0F9IZW7_9ZZZZ</name>
<evidence type="ECO:0000256" key="1">
    <source>
        <dbReference type="SAM" id="Phobius"/>
    </source>
</evidence>
<keyword evidence="1" id="KW-0472">Membrane</keyword>